<evidence type="ECO:0000313" key="2">
    <source>
        <dbReference type="Proteomes" id="UP000184485"/>
    </source>
</evidence>
<name>A0A1M4VD81_9HYPH</name>
<dbReference type="OrthoDB" id="1099791at2"/>
<dbReference type="EMBL" id="FQUP01000001">
    <property type="protein sequence ID" value="SHE66954.1"/>
    <property type="molecule type" value="Genomic_DNA"/>
</dbReference>
<accession>A0A1M4VD81</accession>
<keyword evidence="2" id="KW-1185">Reference proteome</keyword>
<dbReference type="AlphaFoldDB" id="A0A1M4VD81"/>
<sequence length="219" mass="24517">MTWIQTRSGKVLDLYEPKPEMIDIERDVAPALALINRFNGHAGWYKPGDGSDPVNGYSVAQHSILGARALLAEWNEPGVALAFLLHDSHEFAMGDFTTPVVAALDRLAWPRDSGAVSNALRAMKGRLDAAIYARLGLAYPIDIRLSGIVRDMDLRMLRRERDELMSAPPQRWHRTVENADPIPALGWRDFLPMHPDNATRIWLAHLAEWLPLANRAGAR</sequence>
<gene>
    <name evidence="1" type="ORF">SAMN02745157_0675</name>
</gene>
<organism evidence="1 2">
    <name type="scientific">Kaistia soli DSM 19436</name>
    <dbReference type="NCBI Taxonomy" id="1122133"/>
    <lineage>
        <taxon>Bacteria</taxon>
        <taxon>Pseudomonadati</taxon>
        <taxon>Pseudomonadota</taxon>
        <taxon>Alphaproteobacteria</taxon>
        <taxon>Hyphomicrobiales</taxon>
        <taxon>Kaistiaceae</taxon>
        <taxon>Kaistia</taxon>
    </lineage>
</organism>
<dbReference type="Gene3D" id="1.10.3210.10">
    <property type="entry name" value="Hypothetical protein af1432"/>
    <property type="match status" value="1"/>
</dbReference>
<dbReference type="SUPFAM" id="SSF109604">
    <property type="entry name" value="HD-domain/PDEase-like"/>
    <property type="match status" value="1"/>
</dbReference>
<proteinExistence type="predicted"/>
<protein>
    <recommendedName>
        <fullName evidence="3">HD domain-containing protein</fullName>
    </recommendedName>
</protein>
<dbReference type="Proteomes" id="UP000184485">
    <property type="component" value="Unassembled WGS sequence"/>
</dbReference>
<dbReference type="RefSeq" id="WP_073051356.1">
    <property type="nucleotide sequence ID" value="NZ_FQUP01000001.1"/>
</dbReference>
<evidence type="ECO:0000313" key="1">
    <source>
        <dbReference type="EMBL" id="SHE66954.1"/>
    </source>
</evidence>
<reference evidence="1 2" key="1">
    <citation type="submission" date="2016-11" db="EMBL/GenBank/DDBJ databases">
        <authorList>
            <person name="Jaros S."/>
            <person name="Januszkiewicz K."/>
            <person name="Wedrychowicz H."/>
        </authorList>
    </citation>
    <scope>NUCLEOTIDE SEQUENCE [LARGE SCALE GENOMIC DNA]</scope>
    <source>
        <strain evidence="1 2">DSM 19436</strain>
    </source>
</reference>
<dbReference type="STRING" id="1122133.SAMN02745157_0675"/>
<evidence type="ECO:0008006" key="3">
    <source>
        <dbReference type="Google" id="ProtNLM"/>
    </source>
</evidence>